<gene>
    <name evidence="1" type="ORF">C7380_12334</name>
</gene>
<dbReference type="AlphaFoldDB" id="A0AA45C505"/>
<dbReference type="SUPFAM" id="SSF48371">
    <property type="entry name" value="ARM repeat"/>
    <property type="match status" value="1"/>
</dbReference>
<dbReference type="RefSeq" id="WP_109606253.1">
    <property type="nucleotide sequence ID" value="NZ_JAMHJO010000018.1"/>
</dbReference>
<name>A0AA45C505_9BACT</name>
<keyword evidence="2" id="KW-1185">Reference proteome</keyword>
<dbReference type="Proteomes" id="UP000245921">
    <property type="component" value="Unassembled WGS sequence"/>
</dbReference>
<dbReference type="EMBL" id="QGGI01000023">
    <property type="protein sequence ID" value="PWJ87551.1"/>
    <property type="molecule type" value="Genomic_DNA"/>
</dbReference>
<proteinExistence type="predicted"/>
<evidence type="ECO:0000313" key="1">
    <source>
        <dbReference type="EMBL" id="PWJ87551.1"/>
    </source>
</evidence>
<accession>A0AA45C505</accession>
<comment type="caution">
    <text evidence="1">The sequence shown here is derived from an EMBL/GenBank/DDBJ whole genome shotgun (WGS) entry which is preliminary data.</text>
</comment>
<protein>
    <submittedName>
        <fullName evidence="1">Uncharacterized protein</fullName>
    </submittedName>
</protein>
<evidence type="ECO:0000313" key="2">
    <source>
        <dbReference type="Proteomes" id="UP000245921"/>
    </source>
</evidence>
<dbReference type="InterPro" id="IPR016024">
    <property type="entry name" value="ARM-type_fold"/>
</dbReference>
<reference evidence="1 2" key="1">
    <citation type="submission" date="2018-05" db="EMBL/GenBank/DDBJ databases">
        <title>Genomic Encyclopedia of Type Strains, Phase IV (KMG-IV): sequencing the most valuable type-strain genomes for metagenomic binning, comparative biology and taxonomic classification.</title>
        <authorList>
            <person name="Goeker M."/>
        </authorList>
    </citation>
    <scope>NUCLEOTIDE SEQUENCE [LARGE SCALE GENOMIC DNA]</scope>
    <source>
        <strain evidence="1 2">DSM 24906</strain>
    </source>
</reference>
<organism evidence="1 2">
    <name type="scientific">Oceanotoga teriensis</name>
    <dbReference type="NCBI Taxonomy" id="515440"/>
    <lineage>
        <taxon>Bacteria</taxon>
        <taxon>Thermotogati</taxon>
        <taxon>Thermotogota</taxon>
        <taxon>Thermotogae</taxon>
        <taxon>Petrotogales</taxon>
        <taxon>Petrotogaceae</taxon>
        <taxon>Oceanotoga</taxon>
    </lineage>
</organism>
<sequence>MDREELIQKIIEEKGVSAIPKIVDLLSEEDVETRELARDILEIMGAADGKDYLFEEFKNRFDLNEDDDISLLYLAEILADFECKEIIPYLERMINSFSDERAFPIIYENLLKLTKDEKYLEYIETYIDDGGELEEISIMAMTNMPSKRVVNNLISKYKNTNSNSIRALVLDSLVKVLLSDFELVPYLREIEPEISEKISWQLQKS</sequence>